<evidence type="ECO:0000256" key="1">
    <source>
        <dbReference type="SAM" id="MobiDB-lite"/>
    </source>
</evidence>
<dbReference type="OMA" id="WEDQPQI"/>
<dbReference type="EMBL" id="MDYL01000001">
    <property type="protein sequence ID" value="OQD78440.1"/>
    <property type="molecule type" value="Genomic_DNA"/>
</dbReference>
<accession>A0A1V6PN33</accession>
<dbReference type="AlphaFoldDB" id="A0A1V6PN33"/>
<evidence type="ECO:0000313" key="2">
    <source>
        <dbReference type="EMBL" id="OQD78440.1"/>
    </source>
</evidence>
<reference evidence="3" key="1">
    <citation type="journal article" date="2017" name="Nat. Microbiol.">
        <title>Global analysis of biosynthetic gene clusters reveals vast potential of secondary metabolite production in Penicillium species.</title>
        <authorList>
            <person name="Nielsen J.C."/>
            <person name="Grijseels S."/>
            <person name="Prigent S."/>
            <person name="Ji B."/>
            <person name="Dainat J."/>
            <person name="Nielsen K.F."/>
            <person name="Frisvad J.C."/>
            <person name="Workman M."/>
            <person name="Nielsen J."/>
        </authorList>
    </citation>
    <scope>NUCLEOTIDE SEQUENCE [LARGE SCALE GENOMIC DNA]</scope>
    <source>
        <strain evidence="3">IBT 11843</strain>
    </source>
</reference>
<feature type="region of interest" description="Disordered" evidence="1">
    <location>
        <begin position="49"/>
        <end position="80"/>
    </location>
</feature>
<protein>
    <submittedName>
        <fullName evidence="2">Uncharacterized protein</fullName>
    </submittedName>
</protein>
<name>A0A1V6PN33_PENDC</name>
<dbReference type="OrthoDB" id="4330769at2759"/>
<comment type="caution">
    <text evidence="2">The sequence shown here is derived from an EMBL/GenBank/DDBJ whole genome shotgun (WGS) entry which is preliminary data.</text>
</comment>
<dbReference type="Proteomes" id="UP000191522">
    <property type="component" value="Unassembled WGS sequence"/>
</dbReference>
<gene>
    <name evidence="2" type="ORF">PENDEC_c001G07014</name>
</gene>
<organism evidence="2 3">
    <name type="scientific">Penicillium decumbens</name>
    <dbReference type="NCBI Taxonomy" id="69771"/>
    <lineage>
        <taxon>Eukaryota</taxon>
        <taxon>Fungi</taxon>
        <taxon>Dikarya</taxon>
        <taxon>Ascomycota</taxon>
        <taxon>Pezizomycotina</taxon>
        <taxon>Eurotiomycetes</taxon>
        <taxon>Eurotiomycetidae</taxon>
        <taxon>Eurotiales</taxon>
        <taxon>Aspergillaceae</taxon>
        <taxon>Penicillium</taxon>
    </lineage>
</organism>
<feature type="compositionally biased region" description="Polar residues" evidence="1">
    <location>
        <begin position="49"/>
        <end position="60"/>
    </location>
</feature>
<keyword evidence="3" id="KW-1185">Reference proteome</keyword>
<proteinExistence type="predicted"/>
<sequence length="105" mass="11587">MYTPTPNSRWLVLSAETSAPFHPENKFLVLSPIESGPDPRAFEEQAISECSSTDLSPNLTHQEHHRSNSSSSTSTVDSRFNDIATTLPNGFLYLGHPNKSRKGSQ</sequence>
<evidence type="ECO:0000313" key="3">
    <source>
        <dbReference type="Proteomes" id="UP000191522"/>
    </source>
</evidence>